<evidence type="ECO:0000256" key="13">
    <source>
        <dbReference type="ARBA" id="ARBA00032850"/>
    </source>
</evidence>
<dbReference type="SMART" id="SM00228">
    <property type="entry name" value="PDZ"/>
    <property type="match status" value="2"/>
</dbReference>
<sequence>MRYVYGITSALLVGGTALALVTQSPVIAQVAQNERSEIAKAVPRAGAPESFADLVEQLQPAVVNISTKQEVTLGVRLDPFAGTREPVTQEQQGGGSGFLISDDGYIVTNNHVVTGGPRGEQVNQVTVTLTNGKEFQAKIVGRDVASDLALLKIDATGMPFVKFGDSGKARVGDWVVAIGNPLGLGSTVTAGIISAVQRNIGSGGAYDRYIQTDTAINRGNSGGPLFDLHGNVVGINNMLISPVGANIGVNFAIPADAAIPVINALRAGERVERGYLGIGIAPVGEDMAAALGLPKDRGEFVQRVEDDGAAAKAGIKRGDVVTKVNGKDVTPQQTLSYIVANTKPGTRIPIEVVRDGKTMTLNAVVGTRPPEDQLAGNDFDPEDDQATPDDNSGSVSDKAVQDNLGLAVQTLTPDIARAVGVDASTKGLVIGAASSNSDAGRKGLRRGDVILSVNRTPVTTSEGLAKAVAEAKKAGRDAVLMEILRRGGPSAFIAIRIKP</sequence>
<evidence type="ECO:0000313" key="19">
    <source>
        <dbReference type="EMBL" id="AMU94607.1"/>
    </source>
</evidence>
<evidence type="ECO:0000256" key="11">
    <source>
        <dbReference type="ARBA" id="ARBA00022825"/>
    </source>
</evidence>
<dbReference type="InterPro" id="IPR009003">
    <property type="entry name" value="Peptidase_S1_PA"/>
</dbReference>
<gene>
    <name evidence="19" type="ORF">AOA14_08295</name>
</gene>
<keyword evidence="11" id="KW-0720">Serine protease</keyword>
<reference evidence="19 20" key="2">
    <citation type="journal article" date="2016" name="Genome Announc.">
        <title>Complete Genome Sequence of Sphingopyxis terrae Strain 203-1 (NBRC 111660), a Polyethylene Glycol Degrader.</title>
        <authorList>
            <person name="Ohtsubo Y."/>
            <person name="Nonoyama S."/>
            <person name="Nagata Y."/>
            <person name="Numata M."/>
            <person name="Tsuchikane K."/>
            <person name="Hosoyama A."/>
            <person name="Yamazoe A."/>
            <person name="Tsuda M."/>
            <person name="Fujita N."/>
            <person name="Kawai F."/>
        </authorList>
    </citation>
    <scope>NUCLEOTIDE SEQUENCE [LARGE SCALE GENOMIC DNA]</scope>
    <source>
        <strain evidence="19 20">203-1</strain>
    </source>
</reference>
<feature type="binding site" evidence="15">
    <location>
        <begin position="219"/>
        <end position="221"/>
    </location>
    <ligand>
        <name>substrate</name>
    </ligand>
</feature>
<dbReference type="KEGG" id="ster:AOA14_08295"/>
<feature type="chain" id="PRO_5039367291" description="Probable periplasmic serine endoprotease DegP-like" evidence="17">
    <location>
        <begin position="20"/>
        <end position="499"/>
    </location>
</feature>
<feature type="binding site" evidence="15">
    <location>
        <position position="111"/>
    </location>
    <ligand>
        <name>substrate</name>
    </ligand>
</feature>
<dbReference type="GO" id="GO:0006508">
    <property type="term" value="P:proteolysis"/>
    <property type="evidence" value="ECO:0007669"/>
    <property type="project" value="UniProtKB-KW"/>
</dbReference>
<feature type="active site" description="Charge relay system" evidence="14">
    <location>
        <position position="147"/>
    </location>
</feature>
<feature type="domain" description="PDZ" evidence="18">
    <location>
        <begin position="269"/>
        <end position="338"/>
    </location>
</feature>
<dbReference type="SUPFAM" id="SSF50156">
    <property type="entry name" value="PDZ domain-like"/>
    <property type="match status" value="2"/>
</dbReference>
<feature type="region of interest" description="Disordered" evidence="16">
    <location>
        <begin position="364"/>
        <end position="398"/>
    </location>
</feature>
<reference evidence="20" key="1">
    <citation type="submission" date="2015-11" db="EMBL/GenBank/DDBJ databases">
        <title>Complete genome sequence of a polyethylene glycol-degrading strain Sphingopyxis terrae strain 203-1 (NBRC 15098).</title>
        <authorList>
            <person name="Yoshiyuki O."/>
            <person name="Shouta N."/>
            <person name="Nagata Y."/>
            <person name="Numata M."/>
            <person name="Tsuchikane K."/>
            <person name="Hosoyama A."/>
            <person name="Yamazoe A."/>
            <person name="Tsuda M."/>
            <person name="Fujita N."/>
            <person name="Kawai F."/>
        </authorList>
    </citation>
    <scope>NUCLEOTIDE SEQUENCE [LARGE SCALE GENOMIC DNA]</scope>
    <source>
        <strain evidence="20">203-1</strain>
    </source>
</reference>
<dbReference type="InterPro" id="IPR001478">
    <property type="entry name" value="PDZ"/>
</dbReference>
<dbReference type="EC" id="3.4.21.107" evidence="4"/>
<evidence type="ECO:0000256" key="5">
    <source>
        <dbReference type="ARBA" id="ARBA00013958"/>
    </source>
</evidence>
<dbReference type="EMBL" id="CP013342">
    <property type="protein sequence ID" value="AMU94607.1"/>
    <property type="molecule type" value="Genomic_DNA"/>
</dbReference>
<keyword evidence="6 19" id="KW-0645">Protease</keyword>
<dbReference type="PRINTS" id="PR00834">
    <property type="entry name" value="PROTEASES2C"/>
</dbReference>
<protein>
    <recommendedName>
        <fullName evidence="5">Probable periplasmic serine endoprotease DegP-like</fullName>
        <ecNumber evidence="4">3.4.21.107</ecNumber>
    </recommendedName>
    <alternativeName>
        <fullName evidence="13">Protease Do</fullName>
    </alternativeName>
</protein>
<accession>A0A142VZ95</accession>
<keyword evidence="10" id="KW-0378">Hydrolase</keyword>
<feature type="active site" description="Charge relay system" evidence="14">
    <location>
        <position position="111"/>
    </location>
</feature>
<keyword evidence="9" id="KW-0574">Periplasm</keyword>
<dbReference type="Proteomes" id="UP000076234">
    <property type="component" value="Chromosome"/>
</dbReference>
<feature type="domain" description="PDZ" evidence="18">
    <location>
        <begin position="398"/>
        <end position="486"/>
    </location>
</feature>
<comment type="similarity">
    <text evidence="3">Belongs to the peptidase S1C family.</text>
</comment>
<evidence type="ECO:0000256" key="10">
    <source>
        <dbReference type="ARBA" id="ARBA00022801"/>
    </source>
</evidence>
<evidence type="ECO:0000256" key="9">
    <source>
        <dbReference type="ARBA" id="ARBA00022764"/>
    </source>
</evidence>
<keyword evidence="12" id="KW-0346">Stress response</keyword>
<evidence type="ECO:0000256" key="4">
    <source>
        <dbReference type="ARBA" id="ARBA00013035"/>
    </source>
</evidence>
<dbReference type="InterPro" id="IPR011782">
    <property type="entry name" value="Pept_S1C_Do"/>
</dbReference>
<dbReference type="AlphaFoldDB" id="A0A142VZ95"/>
<evidence type="ECO:0000256" key="7">
    <source>
        <dbReference type="ARBA" id="ARBA00022729"/>
    </source>
</evidence>
<evidence type="ECO:0000313" key="20">
    <source>
        <dbReference type="Proteomes" id="UP000076234"/>
    </source>
</evidence>
<evidence type="ECO:0000256" key="17">
    <source>
        <dbReference type="SAM" id="SignalP"/>
    </source>
</evidence>
<evidence type="ECO:0000256" key="16">
    <source>
        <dbReference type="SAM" id="MobiDB-lite"/>
    </source>
</evidence>
<comment type="catalytic activity">
    <reaction evidence="1">
        <text>Acts on substrates that are at least partially unfolded. The cleavage site P1 residue is normally between a pair of hydrophobic residues, such as Val-|-Val.</text>
        <dbReference type="EC" id="3.4.21.107"/>
    </reaction>
</comment>
<dbReference type="STRING" id="1219058.AOA14_08295"/>
<organism evidence="19 20">
    <name type="scientific">Sphingopyxis terrae subsp. terrae NBRC 15098</name>
    <dbReference type="NCBI Taxonomy" id="1219058"/>
    <lineage>
        <taxon>Bacteria</taxon>
        <taxon>Pseudomonadati</taxon>
        <taxon>Pseudomonadota</taxon>
        <taxon>Alphaproteobacteria</taxon>
        <taxon>Sphingomonadales</taxon>
        <taxon>Sphingomonadaceae</taxon>
        <taxon>Sphingopyxis</taxon>
    </lineage>
</organism>
<dbReference type="Pfam" id="PF13365">
    <property type="entry name" value="Trypsin_2"/>
    <property type="match status" value="1"/>
</dbReference>
<dbReference type="NCBIfam" id="TIGR02037">
    <property type="entry name" value="degP_htrA_DO"/>
    <property type="match status" value="1"/>
</dbReference>
<evidence type="ECO:0000256" key="2">
    <source>
        <dbReference type="ARBA" id="ARBA00004418"/>
    </source>
</evidence>
<dbReference type="InterPro" id="IPR001940">
    <property type="entry name" value="Peptidase_S1C"/>
</dbReference>
<comment type="subcellular location">
    <subcellularLocation>
        <location evidence="2">Periplasm</location>
    </subcellularLocation>
</comment>
<dbReference type="PROSITE" id="PS50106">
    <property type="entry name" value="PDZ"/>
    <property type="match status" value="2"/>
</dbReference>
<evidence type="ECO:0000256" key="12">
    <source>
        <dbReference type="ARBA" id="ARBA00023016"/>
    </source>
</evidence>
<feature type="binding site" evidence="15">
    <location>
        <position position="147"/>
    </location>
    <ligand>
        <name>substrate</name>
    </ligand>
</feature>
<dbReference type="SUPFAM" id="SSF50494">
    <property type="entry name" value="Trypsin-like serine proteases"/>
    <property type="match status" value="1"/>
</dbReference>
<keyword evidence="8" id="KW-0677">Repeat</keyword>
<dbReference type="Gene3D" id="2.30.42.10">
    <property type="match status" value="2"/>
</dbReference>
<dbReference type="RefSeq" id="WP_003041997.1">
    <property type="nucleotide sequence ID" value="NZ_BCZQ01000015.1"/>
</dbReference>
<evidence type="ECO:0000259" key="18">
    <source>
        <dbReference type="PROSITE" id="PS50106"/>
    </source>
</evidence>
<evidence type="ECO:0000256" key="1">
    <source>
        <dbReference type="ARBA" id="ARBA00001772"/>
    </source>
</evidence>
<name>A0A142VZ95_9SPHN</name>
<dbReference type="PANTHER" id="PTHR22939:SF130">
    <property type="entry name" value="PERIPLASMIC SERINE ENDOPROTEASE DEGP-LIKE-RELATED"/>
    <property type="match status" value="1"/>
</dbReference>
<dbReference type="Pfam" id="PF13180">
    <property type="entry name" value="PDZ_2"/>
    <property type="match status" value="1"/>
</dbReference>
<evidence type="ECO:0000256" key="6">
    <source>
        <dbReference type="ARBA" id="ARBA00022670"/>
    </source>
</evidence>
<evidence type="ECO:0000256" key="14">
    <source>
        <dbReference type="PIRSR" id="PIRSR611782-1"/>
    </source>
</evidence>
<evidence type="ECO:0000256" key="8">
    <source>
        <dbReference type="ARBA" id="ARBA00022737"/>
    </source>
</evidence>
<dbReference type="Gene3D" id="2.40.10.120">
    <property type="match status" value="1"/>
</dbReference>
<keyword evidence="7 17" id="KW-0732">Signal</keyword>
<dbReference type="PANTHER" id="PTHR22939">
    <property type="entry name" value="SERINE PROTEASE FAMILY S1C HTRA-RELATED"/>
    <property type="match status" value="1"/>
</dbReference>
<feature type="signal peptide" evidence="17">
    <location>
        <begin position="1"/>
        <end position="19"/>
    </location>
</feature>
<dbReference type="InterPro" id="IPR036034">
    <property type="entry name" value="PDZ_sf"/>
</dbReference>
<proteinExistence type="inferred from homology"/>
<feature type="active site" description="Charge relay system" evidence="14">
    <location>
        <position position="221"/>
    </location>
</feature>
<evidence type="ECO:0000256" key="3">
    <source>
        <dbReference type="ARBA" id="ARBA00010541"/>
    </source>
</evidence>
<evidence type="ECO:0000256" key="15">
    <source>
        <dbReference type="PIRSR" id="PIRSR611782-2"/>
    </source>
</evidence>
<dbReference type="GO" id="GO:0004252">
    <property type="term" value="F:serine-type endopeptidase activity"/>
    <property type="evidence" value="ECO:0007669"/>
    <property type="project" value="InterPro"/>
</dbReference>